<evidence type="ECO:0000313" key="1">
    <source>
        <dbReference type="EMBL" id="OKO96450.1"/>
    </source>
</evidence>
<reference evidence="1 2" key="1">
    <citation type="submission" date="2016-10" db="EMBL/GenBank/DDBJ databases">
        <title>Genome sequence of the ascomycete fungus Penicillium subrubescens.</title>
        <authorList>
            <person name="De Vries R.P."/>
            <person name="Peng M."/>
            <person name="Dilokpimol A."/>
            <person name="Hilden K."/>
            <person name="Makela M.R."/>
            <person name="Grigoriev I."/>
            <person name="Riley R."/>
            <person name="Granchi Z."/>
        </authorList>
    </citation>
    <scope>NUCLEOTIDE SEQUENCE [LARGE SCALE GENOMIC DNA]</scope>
    <source>
        <strain evidence="1 2">CBS 132785</strain>
    </source>
</reference>
<proteinExistence type="predicted"/>
<sequence>MPPSNQPSSSPDTFLWHAARWKLFEEYFEEGELYLDKLFRVCELRTREIPYERLSEMPDYVVPRKPTVSSVIDAAQEIDMDLLPDFDPVRLSGNTGDLSGNTTFPFFWHESCWDLFKEHFEDGELDFYKLYQVCGL</sequence>
<protein>
    <submittedName>
        <fullName evidence="1">Uncharacterized protein</fullName>
    </submittedName>
</protein>
<organism evidence="1 2">
    <name type="scientific">Penicillium subrubescens</name>
    <dbReference type="NCBI Taxonomy" id="1316194"/>
    <lineage>
        <taxon>Eukaryota</taxon>
        <taxon>Fungi</taxon>
        <taxon>Dikarya</taxon>
        <taxon>Ascomycota</taxon>
        <taxon>Pezizomycotina</taxon>
        <taxon>Eurotiomycetes</taxon>
        <taxon>Eurotiomycetidae</taxon>
        <taxon>Eurotiales</taxon>
        <taxon>Aspergillaceae</taxon>
        <taxon>Penicillium</taxon>
    </lineage>
</organism>
<evidence type="ECO:0000313" key="2">
    <source>
        <dbReference type="Proteomes" id="UP000186955"/>
    </source>
</evidence>
<keyword evidence="2" id="KW-1185">Reference proteome</keyword>
<name>A0A1Q5T8B2_9EURO</name>
<dbReference type="EMBL" id="MNBE01000698">
    <property type="protein sequence ID" value="OKO96450.1"/>
    <property type="molecule type" value="Genomic_DNA"/>
</dbReference>
<accession>A0A1Q5T8B2</accession>
<dbReference type="Proteomes" id="UP000186955">
    <property type="component" value="Unassembled WGS sequence"/>
</dbReference>
<gene>
    <name evidence="1" type="ORF">PENSUB_10625</name>
</gene>
<comment type="caution">
    <text evidence="1">The sequence shown here is derived from an EMBL/GenBank/DDBJ whole genome shotgun (WGS) entry which is preliminary data.</text>
</comment>
<dbReference type="AlphaFoldDB" id="A0A1Q5T8B2"/>